<dbReference type="EMBL" id="GGEC01084736">
    <property type="protein sequence ID" value="MBX65220.1"/>
    <property type="molecule type" value="Transcribed_RNA"/>
</dbReference>
<evidence type="ECO:0000313" key="1">
    <source>
        <dbReference type="EMBL" id="MBX65220.1"/>
    </source>
</evidence>
<dbReference type="AlphaFoldDB" id="A0A2P2QDW4"/>
<name>A0A2P2QDW4_RHIMU</name>
<protein>
    <submittedName>
        <fullName evidence="1">Uncharacterized protein MANES_01G262700</fullName>
    </submittedName>
</protein>
<sequence>MEASFLFICGNISITMFRCIQYFILPLARSDAFSSSSCLWHGSPFNIVCLQQDL</sequence>
<accession>A0A2P2QDW4</accession>
<organism evidence="1">
    <name type="scientific">Rhizophora mucronata</name>
    <name type="common">Asiatic mangrove</name>
    <dbReference type="NCBI Taxonomy" id="61149"/>
    <lineage>
        <taxon>Eukaryota</taxon>
        <taxon>Viridiplantae</taxon>
        <taxon>Streptophyta</taxon>
        <taxon>Embryophyta</taxon>
        <taxon>Tracheophyta</taxon>
        <taxon>Spermatophyta</taxon>
        <taxon>Magnoliopsida</taxon>
        <taxon>eudicotyledons</taxon>
        <taxon>Gunneridae</taxon>
        <taxon>Pentapetalae</taxon>
        <taxon>rosids</taxon>
        <taxon>fabids</taxon>
        <taxon>Malpighiales</taxon>
        <taxon>Rhizophoraceae</taxon>
        <taxon>Rhizophora</taxon>
    </lineage>
</organism>
<reference evidence="1" key="1">
    <citation type="submission" date="2018-02" db="EMBL/GenBank/DDBJ databases">
        <title>Rhizophora mucronata_Transcriptome.</title>
        <authorList>
            <person name="Meera S.P."/>
            <person name="Sreeshan A."/>
            <person name="Augustine A."/>
        </authorList>
    </citation>
    <scope>NUCLEOTIDE SEQUENCE</scope>
    <source>
        <tissue evidence="1">Leaf</tissue>
    </source>
</reference>
<proteinExistence type="predicted"/>